<evidence type="ECO:0000313" key="9">
    <source>
        <dbReference type="Proteomes" id="UP001597492"/>
    </source>
</evidence>
<dbReference type="NCBIfam" id="NF008200">
    <property type="entry name" value="PRK10957.1"/>
    <property type="match status" value="1"/>
</dbReference>
<sequence length="342" mass="35504">MTTGAKHTKGISGRLRAALVGVAVTALALTGCASADGEAGSTEGSTEGAEGGASSAEFPITFENADGTTTEIPEQPTNIASTAVTITGSLLSFGAPVTSSGAAGNGQFFPQWADVAESAGVETLWPAGEVDLEALIAADPDLIVVAASGADSAVDNLADFQDIAPTIVVDYGGETWQELTLELAEATGLTEAAEETISGFEEHVAEVKEQITVPEGEANVISFNGPGENNPIARDGGPHAELLNELGFTIEDPNPEWHNQDNLRNDFVWASYENLTELTADTTFILAQGNEGAQAFLDDTVLANLPSVQNGQVYGLGENSFRIDYYSATEIVDGVLENFGTE</sequence>
<accession>A0ABW5UYZ6</accession>
<gene>
    <name evidence="8" type="primary">fepB</name>
    <name evidence="8" type="ORF">ACFSW7_07485</name>
</gene>
<evidence type="ECO:0000256" key="6">
    <source>
        <dbReference type="SAM" id="SignalP"/>
    </source>
</evidence>
<dbReference type="PANTHER" id="PTHR30532:SF24">
    <property type="entry name" value="FERRIC ENTEROBACTIN-BINDING PERIPLASMIC PROTEIN FEPB"/>
    <property type="match status" value="1"/>
</dbReference>
<keyword evidence="4 6" id="KW-0732">Signal</keyword>
<dbReference type="Pfam" id="PF01497">
    <property type="entry name" value="Peripla_BP_2"/>
    <property type="match status" value="1"/>
</dbReference>
<evidence type="ECO:0000256" key="5">
    <source>
        <dbReference type="SAM" id="MobiDB-lite"/>
    </source>
</evidence>
<feature type="signal peptide" evidence="6">
    <location>
        <begin position="1"/>
        <end position="35"/>
    </location>
</feature>
<dbReference type="PANTHER" id="PTHR30532">
    <property type="entry name" value="IRON III DICITRATE-BINDING PERIPLASMIC PROTEIN"/>
    <property type="match status" value="1"/>
</dbReference>
<feature type="chain" id="PRO_5047227481" evidence="6">
    <location>
        <begin position="36"/>
        <end position="342"/>
    </location>
</feature>
<keyword evidence="3" id="KW-0813">Transport</keyword>
<dbReference type="SUPFAM" id="SSF53807">
    <property type="entry name" value="Helical backbone' metal receptor"/>
    <property type="match status" value="1"/>
</dbReference>
<protein>
    <submittedName>
        <fullName evidence="8">Fe2+-enterobactin ABC transporter substrate-binding protein</fullName>
    </submittedName>
</protein>
<proteinExistence type="inferred from homology"/>
<feature type="region of interest" description="Disordered" evidence="5">
    <location>
        <begin position="35"/>
        <end position="54"/>
    </location>
</feature>
<comment type="caution">
    <text evidence="8">The sequence shown here is derived from an EMBL/GenBank/DDBJ whole genome shotgun (WGS) entry which is preliminary data.</text>
</comment>
<dbReference type="PROSITE" id="PS51257">
    <property type="entry name" value="PROKAR_LIPOPROTEIN"/>
    <property type="match status" value="1"/>
</dbReference>
<name>A0ABW5UYZ6_9MICO</name>
<comment type="subcellular location">
    <subcellularLocation>
        <location evidence="1">Cell envelope</location>
    </subcellularLocation>
</comment>
<dbReference type="Gene3D" id="3.40.50.1980">
    <property type="entry name" value="Nitrogenase molybdenum iron protein domain"/>
    <property type="match status" value="2"/>
</dbReference>
<comment type="similarity">
    <text evidence="2">Belongs to the bacterial solute-binding protein 8 family.</text>
</comment>
<keyword evidence="9" id="KW-1185">Reference proteome</keyword>
<organism evidence="8 9">
    <name type="scientific">Gulosibacter faecalis</name>
    <dbReference type="NCBI Taxonomy" id="272240"/>
    <lineage>
        <taxon>Bacteria</taxon>
        <taxon>Bacillati</taxon>
        <taxon>Actinomycetota</taxon>
        <taxon>Actinomycetes</taxon>
        <taxon>Micrococcales</taxon>
        <taxon>Microbacteriaceae</taxon>
        <taxon>Gulosibacter</taxon>
    </lineage>
</organism>
<evidence type="ECO:0000313" key="8">
    <source>
        <dbReference type="EMBL" id="MFD2758218.1"/>
    </source>
</evidence>
<dbReference type="RefSeq" id="WP_019619673.1">
    <property type="nucleotide sequence ID" value="NZ_JBHUNE010000006.1"/>
</dbReference>
<evidence type="ECO:0000256" key="4">
    <source>
        <dbReference type="ARBA" id="ARBA00022729"/>
    </source>
</evidence>
<evidence type="ECO:0000256" key="3">
    <source>
        <dbReference type="ARBA" id="ARBA00022448"/>
    </source>
</evidence>
<feature type="domain" description="Fe/B12 periplasmic-binding" evidence="7">
    <location>
        <begin position="78"/>
        <end position="342"/>
    </location>
</feature>
<dbReference type="Proteomes" id="UP001597492">
    <property type="component" value="Unassembled WGS sequence"/>
</dbReference>
<dbReference type="PROSITE" id="PS50983">
    <property type="entry name" value="FE_B12_PBP"/>
    <property type="match status" value="1"/>
</dbReference>
<dbReference type="InterPro" id="IPR002491">
    <property type="entry name" value="ABC_transptr_periplasmic_BD"/>
</dbReference>
<evidence type="ECO:0000259" key="7">
    <source>
        <dbReference type="PROSITE" id="PS50983"/>
    </source>
</evidence>
<evidence type="ECO:0000256" key="2">
    <source>
        <dbReference type="ARBA" id="ARBA00008814"/>
    </source>
</evidence>
<dbReference type="EMBL" id="JBHUNE010000006">
    <property type="protein sequence ID" value="MFD2758218.1"/>
    <property type="molecule type" value="Genomic_DNA"/>
</dbReference>
<reference evidence="9" key="1">
    <citation type="journal article" date="2019" name="Int. J. Syst. Evol. Microbiol.">
        <title>The Global Catalogue of Microorganisms (GCM) 10K type strain sequencing project: providing services to taxonomists for standard genome sequencing and annotation.</title>
        <authorList>
            <consortium name="The Broad Institute Genomics Platform"/>
            <consortium name="The Broad Institute Genome Sequencing Center for Infectious Disease"/>
            <person name="Wu L."/>
            <person name="Ma J."/>
        </authorList>
    </citation>
    <scope>NUCLEOTIDE SEQUENCE [LARGE SCALE GENOMIC DNA]</scope>
    <source>
        <strain evidence="9">TISTR 1514</strain>
    </source>
</reference>
<dbReference type="InterPro" id="IPR051313">
    <property type="entry name" value="Bact_iron-sidero_bind"/>
</dbReference>
<evidence type="ECO:0000256" key="1">
    <source>
        <dbReference type="ARBA" id="ARBA00004196"/>
    </source>
</evidence>